<feature type="active site" description="Proton donor/acceptor" evidence="11">
    <location>
        <position position="435"/>
    </location>
</feature>
<evidence type="ECO:0000256" key="3">
    <source>
        <dbReference type="ARBA" id="ARBA00013184"/>
    </source>
</evidence>
<dbReference type="InterPro" id="IPR025995">
    <property type="entry name" value="Tudor-knot"/>
</dbReference>
<name>A0A0G4EUH8_VITBC</name>
<dbReference type="Gene3D" id="1.10.10.10">
    <property type="entry name" value="Winged helix-like DNA-binding domain superfamily/Winged helix DNA-binding domain"/>
    <property type="match status" value="1"/>
</dbReference>
<dbReference type="AlphaFoldDB" id="A0A0G4EUH8"/>
<evidence type="ECO:0000256" key="12">
    <source>
        <dbReference type="RuleBase" id="RU361211"/>
    </source>
</evidence>
<comment type="subcellular location">
    <subcellularLocation>
        <location evidence="1 12">Nucleus</location>
    </subcellularLocation>
</comment>
<dbReference type="GO" id="GO:0008270">
    <property type="term" value="F:zinc ion binding"/>
    <property type="evidence" value="ECO:0007669"/>
    <property type="project" value="UniProtKB-KW"/>
</dbReference>
<dbReference type="Gene3D" id="3.30.60.60">
    <property type="entry name" value="N-acetyl transferase-like"/>
    <property type="match status" value="1"/>
</dbReference>
<evidence type="ECO:0000256" key="1">
    <source>
        <dbReference type="ARBA" id="ARBA00004123"/>
    </source>
</evidence>
<keyword evidence="9" id="KW-0007">Acetylation</keyword>
<reference evidence="15 16" key="1">
    <citation type="submission" date="2014-11" db="EMBL/GenBank/DDBJ databases">
        <authorList>
            <person name="Zhu J."/>
            <person name="Qi W."/>
            <person name="Song R."/>
        </authorList>
    </citation>
    <scope>NUCLEOTIDE SEQUENCE [LARGE SCALE GENOMIC DNA]</scope>
</reference>
<dbReference type="InterPro" id="IPR036388">
    <property type="entry name" value="WH-like_DNA-bd_sf"/>
</dbReference>
<sequence length="559" mass="63554">MVDALPQGFHVPKPSPDLSHVSYRLSRHSANVSAMPSPSGGYPALSHPHTEHHPHDAAFRAAAGDSGVNLAPPDGHWSIEVDMVVSARFQHRDFEEAVVLDKRLKPGHRHTYEYYVHYKKHNRRLDTWLTAKHIRPRLGYQGTPSVRTDADSDLPEPARPNKKKSEKKHNGKRKLDALSVQSDGAESSEHEGMDRAALQQHEQATRVKTITRIQFGKYLMDTWYFSPFPPEYQKPPANHGSGQQQQQQQQHAQPCHPHHSGQCCGTSSSSPSKCRRVLSGDMGGHEGEHTLYFCEFCLSFYRYQSELQRHSRYCSLRHPPGDEIYRKDNLSVFEVDGYLAKVYCENLCYLAKLFLDHKTLQYDVEPFLFYVLCEYEEGVGYHLVGYFSKEKRSAQDYNVACILTLPQHQRKGYGKFLIQFSYELNLLENKTGSPEKPLSDLGKASYRAYWTQVLLPIIDKADNSISIEELSRQTAIKAEDIEKTLKQIGVLKYFHGQYILTLGPGTMERLLREAGKPGVPVDRSALHWTPWYFAPPKEITPDGNTLRRSPSPSPSGGKE</sequence>
<dbReference type="PhylomeDB" id="A0A0G4EUH8"/>
<feature type="domain" description="MYST-type HAT" evidence="14">
    <location>
        <begin position="205"/>
        <end position="530"/>
    </location>
</feature>
<dbReference type="InterPro" id="IPR050603">
    <property type="entry name" value="MYST_HAT"/>
</dbReference>
<evidence type="ECO:0000313" key="16">
    <source>
        <dbReference type="Proteomes" id="UP000041254"/>
    </source>
</evidence>
<feature type="region of interest" description="Disordered" evidence="13">
    <location>
        <begin position="229"/>
        <end position="260"/>
    </location>
</feature>
<comment type="catalytic activity">
    <reaction evidence="12">
        <text>L-lysyl-[protein] + acetyl-CoA = N(6)-acetyl-L-lysyl-[protein] + CoA + H(+)</text>
        <dbReference type="Rhea" id="RHEA:45948"/>
        <dbReference type="Rhea" id="RHEA-COMP:9752"/>
        <dbReference type="Rhea" id="RHEA-COMP:10731"/>
        <dbReference type="ChEBI" id="CHEBI:15378"/>
        <dbReference type="ChEBI" id="CHEBI:29969"/>
        <dbReference type="ChEBI" id="CHEBI:57287"/>
        <dbReference type="ChEBI" id="CHEBI:57288"/>
        <dbReference type="ChEBI" id="CHEBI:61930"/>
        <dbReference type="EC" id="2.3.1.48"/>
    </reaction>
</comment>
<dbReference type="FunFam" id="3.40.630.30:FF:000001">
    <property type="entry name" value="Histone acetyltransferase"/>
    <property type="match status" value="1"/>
</dbReference>
<dbReference type="EC" id="2.3.1.48" evidence="3 12"/>
<dbReference type="OrthoDB" id="787137at2759"/>
<evidence type="ECO:0000256" key="2">
    <source>
        <dbReference type="ARBA" id="ARBA00010107"/>
    </source>
</evidence>
<feature type="region of interest" description="Disordered" evidence="13">
    <location>
        <begin position="536"/>
        <end position="559"/>
    </location>
</feature>
<dbReference type="FunFam" id="1.10.10.10:FF:000022">
    <property type="entry name" value="Histone acetyltransferase"/>
    <property type="match status" value="1"/>
</dbReference>
<dbReference type="InParanoid" id="A0A0G4EUH8"/>
<evidence type="ECO:0000256" key="6">
    <source>
        <dbReference type="ARBA" id="ARBA00022771"/>
    </source>
</evidence>
<dbReference type="GO" id="GO:0003712">
    <property type="term" value="F:transcription coregulator activity"/>
    <property type="evidence" value="ECO:0007669"/>
    <property type="project" value="TreeGrafter"/>
</dbReference>
<evidence type="ECO:0000256" key="11">
    <source>
        <dbReference type="PIRSR" id="PIRSR602717-51"/>
    </source>
</evidence>
<keyword evidence="6" id="KW-0863">Zinc-finger</keyword>
<dbReference type="Pfam" id="PF01853">
    <property type="entry name" value="MOZ_SAS"/>
    <property type="match status" value="1"/>
</dbReference>
<dbReference type="InterPro" id="IPR016181">
    <property type="entry name" value="Acyl_CoA_acyltransferase"/>
</dbReference>
<dbReference type="InterPro" id="IPR040706">
    <property type="entry name" value="Zf-MYST"/>
</dbReference>
<dbReference type="Gene3D" id="3.40.630.30">
    <property type="match status" value="1"/>
</dbReference>
<dbReference type="Proteomes" id="UP000041254">
    <property type="component" value="Unassembled WGS sequence"/>
</dbReference>
<comment type="similarity">
    <text evidence="2 12">Belongs to the MYST (SAS/MOZ) family.</text>
</comment>
<dbReference type="GO" id="GO:0006357">
    <property type="term" value="P:regulation of transcription by RNA polymerase II"/>
    <property type="evidence" value="ECO:0007669"/>
    <property type="project" value="TreeGrafter"/>
</dbReference>
<evidence type="ECO:0000256" key="9">
    <source>
        <dbReference type="ARBA" id="ARBA00022990"/>
    </source>
</evidence>
<keyword evidence="10 12" id="KW-0539">Nucleus</keyword>
<dbReference type="PANTHER" id="PTHR10615">
    <property type="entry name" value="HISTONE ACETYLTRANSFERASE"/>
    <property type="match status" value="1"/>
</dbReference>
<dbReference type="EMBL" id="CDMY01000314">
    <property type="protein sequence ID" value="CEM01955.1"/>
    <property type="molecule type" value="Genomic_DNA"/>
</dbReference>
<accession>A0A0G4EUH8</accession>
<protein>
    <recommendedName>
        <fullName evidence="3 12">Histone acetyltransferase</fullName>
        <ecNumber evidence="3 12">2.3.1.48</ecNumber>
    </recommendedName>
</protein>
<dbReference type="STRING" id="1169540.A0A0G4EUH8"/>
<dbReference type="PROSITE" id="PS51726">
    <property type="entry name" value="MYST_HAT"/>
    <property type="match status" value="1"/>
</dbReference>
<proteinExistence type="inferred from homology"/>
<feature type="region of interest" description="Disordered" evidence="13">
    <location>
        <begin position="139"/>
        <end position="201"/>
    </location>
</feature>
<evidence type="ECO:0000259" key="14">
    <source>
        <dbReference type="PROSITE" id="PS51726"/>
    </source>
</evidence>
<evidence type="ECO:0000256" key="5">
    <source>
        <dbReference type="ARBA" id="ARBA00022723"/>
    </source>
</evidence>
<keyword evidence="7" id="KW-0862">Zinc</keyword>
<keyword evidence="5" id="KW-0479">Metal-binding</keyword>
<dbReference type="Pfam" id="PF11717">
    <property type="entry name" value="Tudor-knot"/>
    <property type="match status" value="1"/>
</dbReference>
<feature type="region of interest" description="Disordered" evidence="13">
    <location>
        <begin position="29"/>
        <end position="53"/>
    </location>
</feature>
<keyword evidence="4" id="KW-0808">Transferase</keyword>
<keyword evidence="8" id="KW-0156">Chromatin regulator</keyword>
<dbReference type="InterPro" id="IPR016197">
    <property type="entry name" value="Chromo-like_dom_sf"/>
</dbReference>
<evidence type="ECO:0000256" key="4">
    <source>
        <dbReference type="ARBA" id="ARBA00022679"/>
    </source>
</evidence>
<dbReference type="InterPro" id="IPR002717">
    <property type="entry name" value="HAT_MYST-type"/>
</dbReference>
<feature type="compositionally biased region" description="Basic residues" evidence="13">
    <location>
        <begin position="160"/>
        <end position="172"/>
    </location>
</feature>
<evidence type="ECO:0000256" key="7">
    <source>
        <dbReference type="ARBA" id="ARBA00022833"/>
    </source>
</evidence>
<dbReference type="GO" id="GO:0003682">
    <property type="term" value="F:chromatin binding"/>
    <property type="evidence" value="ECO:0007669"/>
    <property type="project" value="TreeGrafter"/>
</dbReference>
<evidence type="ECO:0000256" key="10">
    <source>
        <dbReference type="ARBA" id="ARBA00023242"/>
    </source>
</evidence>
<dbReference type="VEuPathDB" id="CryptoDB:Vbra_8234"/>
<organism evidence="15 16">
    <name type="scientific">Vitrella brassicaformis (strain CCMP3155)</name>
    <dbReference type="NCBI Taxonomy" id="1169540"/>
    <lineage>
        <taxon>Eukaryota</taxon>
        <taxon>Sar</taxon>
        <taxon>Alveolata</taxon>
        <taxon>Colpodellida</taxon>
        <taxon>Vitrellaceae</taxon>
        <taxon>Vitrella</taxon>
    </lineage>
</organism>
<dbReference type="GO" id="GO:0000785">
    <property type="term" value="C:chromatin"/>
    <property type="evidence" value="ECO:0007669"/>
    <property type="project" value="TreeGrafter"/>
</dbReference>
<dbReference type="Gene3D" id="2.30.30.140">
    <property type="match status" value="1"/>
</dbReference>
<evidence type="ECO:0000256" key="13">
    <source>
        <dbReference type="SAM" id="MobiDB-lite"/>
    </source>
</evidence>
<dbReference type="GO" id="GO:0005634">
    <property type="term" value="C:nucleus"/>
    <property type="evidence" value="ECO:0007669"/>
    <property type="project" value="UniProtKB-SubCell"/>
</dbReference>
<gene>
    <name evidence="15" type="ORF">Vbra_8234</name>
</gene>
<dbReference type="SUPFAM" id="SSF55729">
    <property type="entry name" value="Acyl-CoA N-acyltransferases (Nat)"/>
    <property type="match status" value="1"/>
</dbReference>
<dbReference type="PANTHER" id="PTHR10615:SF161">
    <property type="entry name" value="HISTONE ACETYLTRANSFERASE KAT7"/>
    <property type="match status" value="1"/>
</dbReference>
<dbReference type="GO" id="GO:0004402">
    <property type="term" value="F:histone acetyltransferase activity"/>
    <property type="evidence" value="ECO:0007669"/>
    <property type="project" value="InterPro"/>
</dbReference>
<dbReference type="CDD" id="cd04301">
    <property type="entry name" value="NAT_SF"/>
    <property type="match status" value="1"/>
</dbReference>
<dbReference type="Pfam" id="PF17772">
    <property type="entry name" value="zf-MYST"/>
    <property type="match status" value="1"/>
</dbReference>
<dbReference type="SUPFAM" id="SSF54160">
    <property type="entry name" value="Chromo domain-like"/>
    <property type="match status" value="1"/>
</dbReference>
<evidence type="ECO:0000256" key="8">
    <source>
        <dbReference type="ARBA" id="ARBA00022853"/>
    </source>
</evidence>
<dbReference type="OMA" id="RIRNVEC"/>
<keyword evidence="16" id="KW-1185">Reference proteome</keyword>
<evidence type="ECO:0000313" key="15">
    <source>
        <dbReference type="EMBL" id="CEM01955.1"/>
    </source>
</evidence>